<reference evidence="1" key="2">
    <citation type="journal article" date="2023" name="Int. J. Mol. Sci.">
        <title>De Novo Assembly and Annotation of 11 Diverse Shrub Willow (Salix) Genomes Reveals Novel Gene Organization in Sex-Linked Regions.</title>
        <authorList>
            <person name="Hyden B."/>
            <person name="Feng K."/>
            <person name="Yates T.B."/>
            <person name="Jawdy S."/>
            <person name="Cereghino C."/>
            <person name="Smart L.B."/>
            <person name="Muchero W."/>
        </authorList>
    </citation>
    <scope>NUCLEOTIDE SEQUENCE [LARGE SCALE GENOMIC DNA]</scope>
    <source>
        <tissue evidence="1">Shoot tip</tissue>
    </source>
</reference>
<name>A0A9Q0Z882_SALVM</name>
<dbReference type="AlphaFoldDB" id="A0A9Q0Z882"/>
<dbReference type="Proteomes" id="UP001151529">
    <property type="component" value="Chromosome 11"/>
</dbReference>
<proteinExistence type="predicted"/>
<gene>
    <name evidence="1" type="ORF">OIU85_022759</name>
</gene>
<comment type="caution">
    <text evidence="1">The sequence shown here is derived from an EMBL/GenBank/DDBJ whole genome shotgun (WGS) entry which is preliminary data.</text>
</comment>
<dbReference type="EMBL" id="JAPFFL010000005">
    <property type="protein sequence ID" value="KAJ6724871.1"/>
    <property type="molecule type" value="Genomic_DNA"/>
</dbReference>
<protein>
    <submittedName>
        <fullName evidence="1">Uncharacterized protein</fullName>
    </submittedName>
</protein>
<evidence type="ECO:0000313" key="2">
    <source>
        <dbReference type="Proteomes" id="UP001151529"/>
    </source>
</evidence>
<organism evidence="1 2">
    <name type="scientific">Salix viminalis</name>
    <name type="common">Common osier</name>
    <name type="synonym">Basket willow</name>
    <dbReference type="NCBI Taxonomy" id="40686"/>
    <lineage>
        <taxon>Eukaryota</taxon>
        <taxon>Viridiplantae</taxon>
        <taxon>Streptophyta</taxon>
        <taxon>Embryophyta</taxon>
        <taxon>Tracheophyta</taxon>
        <taxon>Spermatophyta</taxon>
        <taxon>Magnoliopsida</taxon>
        <taxon>eudicotyledons</taxon>
        <taxon>Gunneridae</taxon>
        <taxon>Pentapetalae</taxon>
        <taxon>rosids</taxon>
        <taxon>fabids</taxon>
        <taxon>Malpighiales</taxon>
        <taxon>Salicaceae</taxon>
        <taxon>Saliceae</taxon>
        <taxon>Salix</taxon>
    </lineage>
</organism>
<accession>A0A9Q0Z882</accession>
<keyword evidence="2" id="KW-1185">Reference proteome</keyword>
<sequence length="111" mass="12391">MGLKRSNHPRIAHYTTGYRSTPITCLHLGSSTEAAMKYRDEEARKAACSRRFAAIWRRPPPPPVPEGTMSAAEENFPQTQEPIGEPGAIYPDRLMGADPLNAHGLYWHAVY</sequence>
<evidence type="ECO:0000313" key="1">
    <source>
        <dbReference type="EMBL" id="KAJ6724871.1"/>
    </source>
</evidence>
<reference evidence="1" key="1">
    <citation type="submission" date="2022-11" db="EMBL/GenBank/DDBJ databases">
        <authorList>
            <person name="Hyden B.L."/>
            <person name="Feng K."/>
            <person name="Yates T."/>
            <person name="Jawdy S."/>
            <person name="Smart L.B."/>
            <person name="Muchero W."/>
        </authorList>
    </citation>
    <scope>NUCLEOTIDE SEQUENCE</scope>
    <source>
        <tissue evidence="1">Shoot tip</tissue>
    </source>
</reference>